<name>A0ABU3E252_9FLAO</name>
<sequence length="69" mass="7631">MSNLLQIIEENANEKSGISLVQLAVKAGIGIAALKNSLNQMHREKKIRVREGINCDLVFLRKSNPLSKS</sequence>
<evidence type="ECO:0000313" key="2">
    <source>
        <dbReference type="Proteomes" id="UP001261624"/>
    </source>
</evidence>
<accession>A0ABU3E252</accession>
<organism evidence="1 2">
    <name type="scientific">Autumnicola patrickiae</name>
    <dbReference type="NCBI Taxonomy" id="3075591"/>
    <lineage>
        <taxon>Bacteria</taxon>
        <taxon>Pseudomonadati</taxon>
        <taxon>Bacteroidota</taxon>
        <taxon>Flavobacteriia</taxon>
        <taxon>Flavobacteriales</taxon>
        <taxon>Flavobacteriaceae</taxon>
        <taxon>Autumnicola</taxon>
    </lineage>
</organism>
<dbReference type="Proteomes" id="UP001261624">
    <property type="component" value="Unassembled WGS sequence"/>
</dbReference>
<dbReference type="EMBL" id="JAVRHM010000005">
    <property type="protein sequence ID" value="MDT0689352.1"/>
    <property type="molecule type" value="Genomic_DNA"/>
</dbReference>
<proteinExistence type="predicted"/>
<dbReference type="RefSeq" id="WP_311682828.1">
    <property type="nucleotide sequence ID" value="NZ_JAVRHM010000005.1"/>
</dbReference>
<reference evidence="1 2" key="1">
    <citation type="submission" date="2023-09" db="EMBL/GenBank/DDBJ databases">
        <authorList>
            <person name="Rey-Velasco X."/>
        </authorList>
    </citation>
    <scope>NUCLEOTIDE SEQUENCE [LARGE SCALE GENOMIC DNA]</scope>
    <source>
        <strain evidence="1 2">F188</strain>
    </source>
</reference>
<comment type="caution">
    <text evidence="1">The sequence shown here is derived from an EMBL/GenBank/DDBJ whole genome shotgun (WGS) entry which is preliminary data.</text>
</comment>
<evidence type="ECO:0000313" key="1">
    <source>
        <dbReference type="EMBL" id="MDT0689352.1"/>
    </source>
</evidence>
<gene>
    <name evidence="1" type="ORF">RM549_06115</name>
</gene>
<keyword evidence="2" id="KW-1185">Reference proteome</keyword>
<protein>
    <submittedName>
        <fullName evidence="1">Uncharacterized protein</fullName>
    </submittedName>
</protein>